<dbReference type="Proteomes" id="UP000295511">
    <property type="component" value="Unassembled WGS sequence"/>
</dbReference>
<evidence type="ECO:0000313" key="1">
    <source>
        <dbReference type="EMBL" id="TDF90569.1"/>
    </source>
</evidence>
<name>A0A4V2ZRX4_9MICC</name>
<evidence type="ECO:0000313" key="2">
    <source>
        <dbReference type="Proteomes" id="UP000295511"/>
    </source>
</evidence>
<protein>
    <submittedName>
        <fullName evidence="1">Uncharacterized protein</fullName>
    </submittedName>
</protein>
<keyword evidence="2" id="KW-1185">Reference proteome</keyword>
<accession>A0A4V2ZRX4</accession>
<dbReference type="EMBL" id="SMRU01000035">
    <property type="protein sequence ID" value="TDF90569.1"/>
    <property type="molecule type" value="Genomic_DNA"/>
</dbReference>
<dbReference type="RefSeq" id="WP_133206422.1">
    <property type="nucleotide sequence ID" value="NZ_SMRU01000035.1"/>
</dbReference>
<dbReference type="AlphaFoldDB" id="A0A4V2ZRX4"/>
<reference evidence="1 2" key="1">
    <citation type="submission" date="2019-03" db="EMBL/GenBank/DDBJ databases">
        <title>Whole genome sequence of Arthrobacter sp JH1-1.</title>
        <authorList>
            <person name="Trinh H.N."/>
        </authorList>
    </citation>
    <scope>NUCLEOTIDE SEQUENCE [LARGE SCALE GENOMIC DNA]</scope>
    <source>
        <strain evidence="1 2">JH1-1</strain>
    </source>
</reference>
<proteinExistence type="predicted"/>
<comment type="caution">
    <text evidence="1">The sequence shown here is derived from an EMBL/GenBank/DDBJ whole genome shotgun (WGS) entry which is preliminary data.</text>
</comment>
<dbReference type="OrthoDB" id="487569at2"/>
<gene>
    <name evidence="1" type="ORF">E1809_22185</name>
</gene>
<organism evidence="1 2">
    <name type="scientific">Arthrobacter terricola</name>
    <dbReference type="NCBI Taxonomy" id="2547396"/>
    <lineage>
        <taxon>Bacteria</taxon>
        <taxon>Bacillati</taxon>
        <taxon>Actinomycetota</taxon>
        <taxon>Actinomycetes</taxon>
        <taxon>Micrococcales</taxon>
        <taxon>Micrococcaceae</taxon>
        <taxon>Arthrobacter</taxon>
    </lineage>
</organism>
<sequence>MSPKKETVHRPLRRTEHEIVFGTTNASKGWTDVLAVQRNTVVEAWERLTKDPLSNDLTCHGMKGDLEFVTHKGATHRRRQYELSNGARIWFYVHDGTVVLIDVHTHHPNATK</sequence>